<dbReference type="Gene3D" id="3.20.20.80">
    <property type="entry name" value="Glycosidases"/>
    <property type="match status" value="1"/>
</dbReference>
<evidence type="ECO:0000313" key="2">
    <source>
        <dbReference type="EMBL" id="KAL2286899.1"/>
    </source>
</evidence>
<dbReference type="Pfam" id="PF03659">
    <property type="entry name" value="Glyco_hydro_71"/>
    <property type="match status" value="1"/>
</dbReference>
<evidence type="ECO:0000313" key="3">
    <source>
        <dbReference type="Proteomes" id="UP001600888"/>
    </source>
</evidence>
<sequence>MRCSTILVGILCPLHVLSRAVFAHFLVDNTALFTSSDWEREFSLAQEALIDAFVLNIAWNGTSNERQIPLAFQVANSVGFKLFFSFDYDGNGPWPKEDVHTLMTNYQTNGAYYTENSQPLVSTFEGGSNATDWIDIKAETDCFLIPDWSSLGAQDAWDAADNVADGLFSWDAWPSGVRPMDGSVDETYLRVVDKSKYMMAVSPWFYTNLPGYNKNWVWK</sequence>
<proteinExistence type="predicted"/>
<protein>
    <submittedName>
        <fullName evidence="2">Uncharacterized protein</fullName>
    </submittedName>
</protein>
<keyword evidence="1" id="KW-0732">Signal</keyword>
<organism evidence="2 3">
    <name type="scientific">Diaporthe vaccinii</name>
    <dbReference type="NCBI Taxonomy" id="105482"/>
    <lineage>
        <taxon>Eukaryota</taxon>
        <taxon>Fungi</taxon>
        <taxon>Dikarya</taxon>
        <taxon>Ascomycota</taxon>
        <taxon>Pezizomycotina</taxon>
        <taxon>Sordariomycetes</taxon>
        <taxon>Sordariomycetidae</taxon>
        <taxon>Diaporthales</taxon>
        <taxon>Diaporthaceae</taxon>
        <taxon>Diaporthe</taxon>
        <taxon>Diaporthe eres species complex</taxon>
    </lineage>
</organism>
<name>A0ABR4EWX5_9PEZI</name>
<reference evidence="2 3" key="1">
    <citation type="submission" date="2024-03" db="EMBL/GenBank/DDBJ databases">
        <title>A high-quality draft genome sequence of Diaporthe vaccinii, a causative agent of upright dieback and viscid rot disease in cranberry plants.</title>
        <authorList>
            <person name="Sarrasin M."/>
            <person name="Lang B.F."/>
            <person name="Burger G."/>
        </authorList>
    </citation>
    <scope>NUCLEOTIDE SEQUENCE [LARGE SCALE GENOMIC DNA]</scope>
    <source>
        <strain evidence="2 3">IS7</strain>
    </source>
</reference>
<dbReference type="Proteomes" id="UP001600888">
    <property type="component" value="Unassembled WGS sequence"/>
</dbReference>
<accession>A0ABR4EWX5</accession>
<dbReference type="CDD" id="cd11577">
    <property type="entry name" value="GH71"/>
    <property type="match status" value="1"/>
</dbReference>
<dbReference type="EMBL" id="JBAWTH010000022">
    <property type="protein sequence ID" value="KAL2286899.1"/>
    <property type="molecule type" value="Genomic_DNA"/>
</dbReference>
<dbReference type="InterPro" id="IPR005197">
    <property type="entry name" value="Glyco_hydro_71"/>
</dbReference>
<comment type="caution">
    <text evidence="2">The sequence shown here is derived from an EMBL/GenBank/DDBJ whole genome shotgun (WGS) entry which is preliminary data.</text>
</comment>
<keyword evidence="3" id="KW-1185">Reference proteome</keyword>
<feature type="signal peptide" evidence="1">
    <location>
        <begin position="1"/>
        <end position="23"/>
    </location>
</feature>
<feature type="chain" id="PRO_5046224558" evidence="1">
    <location>
        <begin position="24"/>
        <end position="219"/>
    </location>
</feature>
<evidence type="ECO:0000256" key="1">
    <source>
        <dbReference type="SAM" id="SignalP"/>
    </source>
</evidence>
<gene>
    <name evidence="2" type="ORF">FJTKL_06418</name>
</gene>